<keyword evidence="8 9" id="KW-0472">Membrane</keyword>
<evidence type="ECO:0000256" key="1">
    <source>
        <dbReference type="ARBA" id="ARBA00004162"/>
    </source>
</evidence>
<evidence type="ECO:0000256" key="4">
    <source>
        <dbReference type="ARBA" id="ARBA00022692"/>
    </source>
</evidence>
<dbReference type="GO" id="GO:0033281">
    <property type="term" value="C:TAT protein transport complex"/>
    <property type="evidence" value="ECO:0007669"/>
    <property type="project" value="UniProtKB-UniRule"/>
</dbReference>
<dbReference type="Proteomes" id="UP000485562">
    <property type="component" value="Unassembled WGS sequence"/>
</dbReference>
<keyword evidence="3 9" id="KW-1003">Cell membrane</keyword>
<dbReference type="Pfam" id="PF02416">
    <property type="entry name" value="TatA_B_E"/>
    <property type="match status" value="1"/>
</dbReference>
<dbReference type="AlphaFoldDB" id="A0A1V6C6G3"/>
<organism evidence="10">
    <name type="scientific">candidate division TA06 bacterium ADurb.Bin131</name>
    <dbReference type="NCBI Taxonomy" id="1852827"/>
    <lineage>
        <taxon>Bacteria</taxon>
        <taxon>Bacteria division TA06</taxon>
    </lineage>
</organism>
<protein>
    <recommendedName>
        <fullName evidence="9">Sec-independent protein translocase protein TatA</fullName>
    </recommendedName>
</protein>
<evidence type="ECO:0000256" key="9">
    <source>
        <dbReference type="HAMAP-Rule" id="MF_00236"/>
    </source>
</evidence>
<evidence type="ECO:0000256" key="5">
    <source>
        <dbReference type="ARBA" id="ARBA00022927"/>
    </source>
</evidence>
<dbReference type="NCBIfam" id="NF011430">
    <property type="entry name" value="PRK14861.1"/>
    <property type="match status" value="1"/>
</dbReference>
<dbReference type="InterPro" id="IPR006312">
    <property type="entry name" value="TatA/E"/>
</dbReference>
<evidence type="ECO:0000256" key="3">
    <source>
        <dbReference type="ARBA" id="ARBA00022475"/>
    </source>
</evidence>
<keyword evidence="2 9" id="KW-0813">Transport</keyword>
<keyword evidence="5 9" id="KW-0653">Protein transport</keyword>
<gene>
    <name evidence="10" type="primary">tatAd</name>
    <name evidence="9" type="synonym">tatA</name>
    <name evidence="10" type="ORF">BWX89_01283</name>
</gene>
<evidence type="ECO:0000256" key="8">
    <source>
        <dbReference type="ARBA" id="ARBA00023136"/>
    </source>
</evidence>
<reference evidence="10" key="1">
    <citation type="submission" date="2017-02" db="EMBL/GenBank/DDBJ databases">
        <title>Delving into the versatile metabolic prowess of the omnipresent phylum Bacteroidetes.</title>
        <authorList>
            <person name="Nobu M.K."/>
            <person name="Mei R."/>
            <person name="Narihiro T."/>
            <person name="Kuroda K."/>
            <person name="Liu W.-T."/>
        </authorList>
    </citation>
    <scope>NUCLEOTIDE SEQUENCE</scope>
    <source>
        <strain evidence="10">ADurb.Bin131</strain>
    </source>
</reference>
<dbReference type="PANTHER" id="PTHR42982">
    <property type="entry name" value="SEC-INDEPENDENT PROTEIN TRANSLOCASE PROTEIN TATA"/>
    <property type="match status" value="1"/>
</dbReference>
<sequence length="61" mass="6738">MNLGAPELILICLIILLLFGAKKLPEIGKSFGKALAEFKKGMKEVEETTETEKKSDNSQDK</sequence>
<evidence type="ECO:0000256" key="7">
    <source>
        <dbReference type="ARBA" id="ARBA00023010"/>
    </source>
</evidence>
<dbReference type="EMBL" id="MWDQ01000125">
    <property type="protein sequence ID" value="OQB72508.1"/>
    <property type="molecule type" value="Genomic_DNA"/>
</dbReference>
<dbReference type="PANTHER" id="PTHR42982:SF1">
    <property type="entry name" value="SEC-INDEPENDENT PROTEIN TRANSLOCASE PROTEIN TATA"/>
    <property type="match status" value="1"/>
</dbReference>
<comment type="caution">
    <text evidence="10">The sequence shown here is derived from an EMBL/GenBank/DDBJ whole genome shotgun (WGS) entry which is preliminary data.</text>
</comment>
<dbReference type="GO" id="GO:0043953">
    <property type="term" value="P:protein transport by the Tat complex"/>
    <property type="evidence" value="ECO:0007669"/>
    <property type="project" value="UniProtKB-UniRule"/>
</dbReference>
<dbReference type="InterPro" id="IPR003369">
    <property type="entry name" value="TatA/B/E"/>
</dbReference>
<keyword evidence="7 9" id="KW-0811">Translocation</keyword>
<dbReference type="HAMAP" id="MF_00236">
    <property type="entry name" value="TatA_E"/>
    <property type="match status" value="1"/>
</dbReference>
<comment type="subunit">
    <text evidence="9">Forms a complex with TatC.</text>
</comment>
<comment type="function">
    <text evidence="9">Part of the twin-arginine translocation (Tat) system that transports large folded proteins containing a characteristic twin-arginine motif in their signal peptide across membranes. TatA could form the protein-conducting channel of the Tat system.</text>
</comment>
<keyword evidence="6 9" id="KW-1133">Transmembrane helix</keyword>
<comment type="similarity">
    <text evidence="9">Belongs to the TatA/E family.</text>
</comment>
<dbReference type="GO" id="GO:0008320">
    <property type="term" value="F:protein transmembrane transporter activity"/>
    <property type="evidence" value="ECO:0007669"/>
    <property type="project" value="UniProtKB-UniRule"/>
</dbReference>
<accession>A0A1V6C6G3</accession>
<evidence type="ECO:0000256" key="2">
    <source>
        <dbReference type="ARBA" id="ARBA00022448"/>
    </source>
</evidence>
<proteinExistence type="inferred from homology"/>
<dbReference type="NCBIfam" id="TIGR01411">
    <property type="entry name" value="tatAE"/>
    <property type="match status" value="1"/>
</dbReference>
<comment type="subcellular location">
    <subcellularLocation>
        <location evidence="1 9">Cell membrane</location>
        <topology evidence="1 9">Single-pass membrane protein</topology>
    </subcellularLocation>
</comment>
<evidence type="ECO:0000313" key="10">
    <source>
        <dbReference type="EMBL" id="OQB72508.1"/>
    </source>
</evidence>
<keyword evidence="4 9" id="KW-0812">Transmembrane</keyword>
<dbReference type="Gene3D" id="1.20.5.3310">
    <property type="match status" value="1"/>
</dbReference>
<evidence type="ECO:0000256" key="6">
    <source>
        <dbReference type="ARBA" id="ARBA00022989"/>
    </source>
</evidence>
<name>A0A1V6C6G3_UNCT6</name>